<gene>
    <name evidence="2" type="ORF">FJTKL_06879</name>
</gene>
<feature type="compositionally biased region" description="Polar residues" evidence="1">
    <location>
        <begin position="14"/>
        <end position="31"/>
    </location>
</feature>
<reference evidence="2 3" key="1">
    <citation type="submission" date="2024-03" db="EMBL/GenBank/DDBJ databases">
        <title>A high-quality draft genome sequence of Diaporthe vaccinii, a causative agent of upright dieback and viscid rot disease in cranberry plants.</title>
        <authorList>
            <person name="Sarrasin M."/>
            <person name="Lang B.F."/>
            <person name="Burger G."/>
        </authorList>
    </citation>
    <scope>NUCLEOTIDE SEQUENCE [LARGE SCALE GENOMIC DNA]</scope>
    <source>
        <strain evidence="2 3">IS7</strain>
    </source>
</reference>
<feature type="region of interest" description="Disordered" evidence="1">
    <location>
        <begin position="1"/>
        <end position="61"/>
    </location>
</feature>
<feature type="compositionally biased region" description="Polar residues" evidence="1">
    <location>
        <begin position="42"/>
        <end position="54"/>
    </location>
</feature>
<protein>
    <submittedName>
        <fullName evidence="2">Uncharacterized protein</fullName>
    </submittedName>
</protein>
<feature type="region of interest" description="Disordered" evidence="1">
    <location>
        <begin position="104"/>
        <end position="131"/>
    </location>
</feature>
<keyword evidence="3" id="KW-1185">Reference proteome</keyword>
<feature type="compositionally biased region" description="Basic and acidic residues" evidence="1">
    <location>
        <begin position="105"/>
        <end position="121"/>
    </location>
</feature>
<dbReference type="EMBL" id="JBAWTH010000024">
    <property type="protein sequence ID" value="KAL2286518.1"/>
    <property type="molecule type" value="Genomic_DNA"/>
</dbReference>
<name>A0ABR4EVP7_9PEZI</name>
<accession>A0ABR4EVP7</accession>
<evidence type="ECO:0000256" key="1">
    <source>
        <dbReference type="SAM" id="MobiDB-lite"/>
    </source>
</evidence>
<sequence length="131" mass="14829">MLLSHHKYGCPQKQLDSTSMSTDTHSQTASVASDRHHETPIASEQSNAQTTPGTKETETLSREAFEEAVKMTCEERWERCPILRNWNGVSVTVDMGMQILEEMEREERERVEREEAAKLDETETTGADNAS</sequence>
<evidence type="ECO:0000313" key="3">
    <source>
        <dbReference type="Proteomes" id="UP001600888"/>
    </source>
</evidence>
<dbReference type="Proteomes" id="UP001600888">
    <property type="component" value="Unassembled WGS sequence"/>
</dbReference>
<evidence type="ECO:0000313" key="2">
    <source>
        <dbReference type="EMBL" id="KAL2286518.1"/>
    </source>
</evidence>
<organism evidence="2 3">
    <name type="scientific">Diaporthe vaccinii</name>
    <dbReference type="NCBI Taxonomy" id="105482"/>
    <lineage>
        <taxon>Eukaryota</taxon>
        <taxon>Fungi</taxon>
        <taxon>Dikarya</taxon>
        <taxon>Ascomycota</taxon>
        <taxon>Pezizomycotina</taxon>
        <taxon>Sordariomycetes</taxon>
        <taxon>Sordariomycetidae</taxon>
        <taxon>Diaporthales</taxon>
        <taxon>Diaporthaceae</taxon>
        <taxon>Diaporthe</taxon>
        <taxon>Diaporthe eres species complex</taxon>
    </lineage>
</organism>
<comment type="caution">
    <text evidence="2">The sequence shown here is derived from an EMBL/GenBank/DDBJ whole genome shotgun (WGS) entry which is preliminary data.</text>
</comment>
<proteinExistence type="predicted"/>